<organism evidence="2 3">
    <name type="scientific">Hyphomonas atlantica</name>
    <dbReference type="NCBI Taxonomy" id="1280948"/>
    <lineage>
        <taxon>Bacteria</taxon>
        <taxon>Pseudomonadati</taxon>
        <taxon>Pseudomonadota</taxon>
        <taxon>Alphaproteobacteria</taxon>
        <taxon>Hyphomonadales</taxon>
        <taxon>Hyphomonadaceae</taxon>
        <taxon>Hyphomonas</taxon>
    </lineage>
</organism>
<reference evidence="2 3" key="1">
    <citation type="journal article" date="2014" name="Antonie Van Leeuwenhoek">
        <title>Hyphomonas beringensis sp. nov. and Hyphomonas chukchiensis sp. nov., isolated from surface seawater of the Bering Sea and Chukchi Sea.</title>
        <authorList>
            <person name="Li C."/>
            <person name="Lai Q."/>
            <person name="Li G."/>
            <person name="Dong C."/>
            <person name="Wang J."/>
            <person name="Liao Y."/>
            <person name="Shao Z."/>
        </authorList>
    </citation>
    <scope>NUCLEOTIDE SEQUENCE [LARGE SCALE GENOMIC DNA]</scope>
    <source>
        <strain evidence="2 3">22II1-22F38</strain>
    </source>
</reference>
<feature type="transmembrane region" description="Helical" evidence="1">
    <location>
        <begin position="20"/>
        <end position="38"/>
    </location>
</feature>
<dbReference type="PATRIC" id="fig|1280948.3.peg.1847"/>
<dbReference type="EMBL" id="AWFH01000013">
    <property type="protein sequence ID" value="KCZ61474.1"/>
    <property type="molecule type" value="Genomic_DNA"/>
</dbReference>
<comment type="caution">
    <text evidence="2">The sequence shown here is derived from an EMBL/GenBank/DDBJ whole genome shotgun (WGS) entry which is preliminary data.</text>
</comment>
<gene>
    <name evidence="2" type="ORF">HY36_16570</name>
</gene>
<keyword evidence="1" id="KW-0472">Membrane</keyword>
<dbReference type="AlphaFoldDB" id="A0A059E0M1"/>
<dbReference type="RefSeq" id="WP_276325158.1">
    <property type="nucleotide sequence ID" value="NZ_AWFH01000013.1"/>
</dbReference>
<dbReference type="Proteomes" id="UP000024547">
    <property type="component" value="Unassembled WGS sequence"/>
</dbReference>
<evidence type="ECO:0000256" key="1">
    <source>
        <dbReference type="SAM" id="Phobius"/>
    </source>
</evidence>
<keyword evidence="1" id="KW-0812">Transmembrane</keyword>
<keyword evidence="1" id="KW-1133">Transmembrane helix</keyword>
<accession>A0A059E0M1</accession>
<name>A0A059E0M1_9PROT</name>
<protein>
    <submittedName>
        <fullName evidence="2">Uncharacterized protein</fullName>
    </submittedName>
</protein>
<keyword evidence="3" id="KW-1185">Reference proteome</keyword>
<proteinExistence type="predicted"/>
<sequence>MGGWDKDETGDYVPRPPPLWFWGLIGLIIAGVMVLAVVSSS</sequence>
<evidence type="ECO:0000313" key="2">
    <source>
        <dbReference type="EMBL" id="KCZ61474.1"/>
    </source>
</evidence>
<evidence type="ECO:0000313" key="3">
    <source>
        <dbReference type="Proteomes" id="UP000024547"/>
    </source>
</evidence>